<accession>A0A085WGC1</accession>
<dbReference type="Proteomes" id="UP000028725">
    <property type="component" value="Unassembled WGS sequence"/>
</dbReference>
<dbReference type="RefSeq" id="WP_052420196.1">
    <property type="nucleotide sequence ID" value="NZ_JMCB01000009.1"/>
</dbReference>
<dbReference type="PANTHER" id="PTHR45632">
    <property type="entry name" value="LD33804P"/>
    <property type="match status" value="1"/>
</dbReference>
<gene>
    <name evidence="2" type="ORF">DB31_8948</name>
</gene>
<dbReference type="Gene3D" id="2.120.10.80">
    <property type="entry name" value="Kelch-type beta propeller"/>
    <property type="match status" value="1"/>
</dbReference>
<dbReference type="SMART" id="SM00612">
    <property type="entry name" value="Kelch"/>
    <property type="match status" value="4"/>
</dbReference>
<evidence type="ECO:0000313" key="3">
    <source>
        <dbReference type="Proteomes" id="UP000028725"/>
    </source>
</evidence>
<evidence type="ECO:0000313" key="2">
    <source>
        <dbReference type="EMBL" id="KFE66734.1"/>
    </source>
</evidence>
<dbReference type="PANTHER" id="PTHR45632:SF24">
    <property type="entry name" value="GALACTOSE OXIDASE"/>
    <property type="match status" value="1"/>
</dbReference>
<proteinExistence type="predicted"/>
<dbReference type="InterPro" id="IPR011043">
    <property type="entry name" value="Gal_Oxase/kelch_b-propeller"/>
</dbReference>
<dbReference type="SUPFAM" id="SSF50965">
    <property type="entry name" value="Galactose oxidase, central domain"/>
    <property type="match status" value="1"/>
</dbReference>
<dbReference type="InterPro" id="IPR015915">
    <property type="entry name" value="Kelch-typ_b-propeller"/>
</dbReference>
<sequence length="253" mass="26441">MEVYDPLTDSWASRAPLPEPIHHVNAAAVGGRLYVVGALGDGFAAVGSAYAYDPGTDTWTAKQGMPADTERGASGVAVIGSRIFVAGGFRSRSVDEVSAYDTTLIDTWERLPPLPEPLDHLVGAAVDGRFYALGGRREAPTNRVDTFDPSTRQWSSRAPMPTPRAGCAAGVLGGRIYVLGGEGNPSTPSGVFSENEAYDPATNQWTTASPMRTPRHGIGTAAVGDVLFIPGGATLQGLGAVDTHESFRLSSAP</sequence>
<name>A0A085WGC1_9BACT</name>
<evidence type="ECO:0008006" key="4">
    <source>
        <dbReference type="Google" id="ProtNLM"/>
    </source>
</evidence>
<dbReference type="Pfam" id="PF01344">
    <property type="entry name" value="Kelch_1"/>
    <property type="match status" value="3"/>
</dbReference>
<evidence type="ECO:0000256" key="1">
    <source>
        <dbReference type="SAM" id="MobiDB-lite"/>
    </source>
</evidence>
<dbReference type="OrthoDB" id="58712at2"/>
<dbReference type="EMBL" id="JMCB01000009">
    <property type="protein sequence ID" value="KFE66734.1"/>
    <property type="molecule type" value="Genomic_DNA"/>
</dbReference>
<protein>
    <recommendedName>
        <fullName evidence="4">Galactose oxidase</fullName>
    </recommendedName>
</protein>
<dbReference type="AlphaFoldDB" id="A0A085WGC1"/>
<feature type="region of interest" description="Disordered" evidence="1">
    <location>
        <begin position="141"/>
        <end position="163"/>
    </location>
</feature>
<organism evidence="2 3">
    <name type="scientific">Hyalangium minutum</name>
    <dbReference type="NCBI Taxonomy" id="394096"/>
    <lineage>
        <taxon>Bacteria</taxon>
        <taxon>Pseudomonadati</taxon>
        <taxon>Myxococcota</taxon>
        <taxon>Myxococcia</taxon>
        <taxon>Myxococcales</taxon>
        <taxon>Cystobacterineae</taxon>
        <taxon>Archangiaceae</taxon>
        <taxon>Hyalangium</taxon>
    </lineage>
</organism>
<dbReference type="InterPro" id="IPR006652">
    <property type="entry name" value="Kelch_1"/>
</dbReference>
<keyword evidence="3" id="KW-1185">Reference proteome</keyword>
<reference evidence="2 3" key="1">
    <citation type="submission" date="2014-04" db="EMBL/GenBank/DDBJ databases">
        <title>Genome assembly of Hyalangium minutum DSM 14724.</title>
        <authorList>
            <person name="Sharma G."/>
            <person name="Subramanian S."/>
        </authorList>
    </citation>
    <scope>NUCLEOTIDE SEQUENCE [LARGE SCALE GENOMIC DNA]</scope>
    <source>
        <strain evidence="2 3">DSM 14724</strain>
    </source>
</reference>
<comment type="caution">
    <text evidence="2">The sequence shown here is derived from an EMBL/GenBank/DDBJ whole genome shotgun (WGS) entry which is preliminary data.</text>
</comment>
<dbReference type="STRING" id="394096.DB31_8948"/>